<dbReference type="PANTHER" id="PTHR42911">
    <property type="entry name" value="MODULATOR OF FTSH PROTEASE HFLC"/>
    <property type="match status" value="1"/>
</dbReference>
<dbReference type="Proteomes" id="UP000248555">
    <property type="component" value="Unassembled WGS sequence"/>
</dbReference>
<dbReference type="SUPFAM" id="SSF117892">
    <property type="entry name" value="Band 7/SPFH domain"/>
    <property type="match status" value="1"/>
</dbReference>
<dbReference type="PIRSF" id="PIRSF005651">
    <property type="entry name" value="HflC"/>
    <property type="match status" value="1"/>
</dbReference>
<evidence type="ECO:0000256" key="7">
    <source>
        <dbReference type="SAM" id="Phobius"/>
    </source>
</evidence>
<gene>
    <name evidence="9" type="ORF">B0I26_10635</name>
</gene>
<evidence type="ECO:0000256" key="3">
    <source>
        <dbReference type="ARBA" id="ARBA00022692"/>
    </source>
</evidence>
<keyword evidence="10" id="KW-1185">Reference proteome</keyword>
<evidence type="ECO:0000256" key="2">
    <source>
        <dbReference type="ARBA" id="ARBA00007862"/>
    </source>
</evidence>
<evidence type="ECO:0000313" key="9">
    <source>
        <dbReference type="EMBL" id="RAK19415.1"/>
    </source>
</evidence>
<evidence type="ECO:0000256" key="6">
    <source>
        <dbReference type="PIRNR" id="PIRNR005651"/>
    </source>
</evidence>
<keyword evidence="5 7" id="KW-0472">Membrane</keyword>
<comment type="caution">
    <text evidence="9">The sequence shown here is derived from an EMBL/GenBank/DDBJ whole genome shotgun (WGS) entry which is preliminary data.</text>
</comment>
<keyword evidence="9" id="KW-0645">Protease</keyword>
<dbReference type="InterPro" id="IPR036013">
    <property type="entry name" value="Band_7/SPFH_dom_sf"/>
</dbReference>
<feature type="transmembrane region" description="Helical" evidence="7">
    <location>
        <begin position="20"/>
        <end position="44"/>
    </location>
</feature>
<keyword evidence="3 7" id="KW-0812">Transmembrane</keyword>
<dbReference type="CDD" id="cd03405">
    <property type="entry name" value="SPFH_HflC"/>
    <property type="match status" value="1"/>
</dbReference>
<name>A0A327YI24_9BACL</name>
<feature type="domain" description="Band 7" evidence="8">
    <location>
        <begin position="39"/>
        <end position="206"/>
    </location>
</feature>
<keyword evidence="4 7" id="KW-1133">Transmembrane helix</keyword>
<dbReference type="PANTHER" id="PTHR42911:SF1">
    <property type="entry name" value="MODULATOR OF FTSH PROTEASE HFLC"/>
    <property type="match status" value="1"/>
</dbReference>
<dbReference type="Pfam" id="PF01145">
    <property type="entry name" value="Band_7"/>
    <property type="match status" value="1"/>
</dbReference>
<dbReference type="NCBIfam" id="TIGR01932">
    <property type="entry name" value="hflC"/>
    <property type="match status" value="1"/>
</dbReference>
<keyword evidence="9" id="KW-0378">Hydrolase</keyword>
<accession>A0A327YI24</accession>
<dbReference type="InterPro" id="IPR001107">
    <property type="entry name" value="Band_7"/>
</dbReference>
<evidence type="ECO:0000256" key="4">
    <source>
        <dbReference type="ARBA" id="ARBA00022989"/>
    </source>
</evidence>
<reference evidence="9 10" key="1">
    <citation type="submission" date="2018-06" db="EMBL/GenBank/DDBJ databases">
        <title>Genomic Encyclopedia of Type Strains, Phase III (KMG-III): the genomes of soil and plant-associated and newly described type strains.</title>
        <authorList>
            <person name="Whitman W."/>
        </authorList>
    </citation>
    <scope>NUCLEOTIDE SEQUENCE [LARGE SCALE GENOMIC DNA]</scope>
    <source>
        <strain evidence="9 10">CGMCC 1.8979</strain>
    </source>
</reference>
<dbReference type="EMBL" id="QLMH01000006">
    <property type="protein sequence ID" value="RAK19415.1"/>
    <property type="molecule type" value="Genomic_DNA"/>
</dbReference>
<evidence type="ECO:0000256" key="1">
    <source>
        <dbReference type="ARBA" id="ARBA00004370"/>
    </source>
</evidence>
<comment type="subcellular location">
    <subcellularLocation>
        <location evidence="1">Membrane</location>
    </subcellularLocation>
</comment>
<comment type="similarity">
    <text evidence="2 6">Belongs to the band 7/mec-2 family. HflC subfamily.</text>
</comment>
<dbReference type="GO" id="GO:0008233">
    <property type="term" value="F:peptidase activity"/>
    <property type="evidence" value="ECO:0007669"/>
    <property type="project" value="UniProtKB-KW"/>
</dbReference>
<proteinExistence type="inferred from homology"/>
<evidence type="ECO:0000256" key="5">
    <source>
        <dbReference type="ARBA" id="ARBA00023136"/>
    </source>
</evidence>
<evidence type="ECO:0000259" key="8">
    <source>
        <dbReference type="SMART" id="SM00244"/>
    </source>
</evidence>
<sequence length="309" mass="35912">MTDATNVVSFDGNKPKRPKLFRFIIMLGLGIIILVLILSNVYIVKEHEYKVVRQFGEIVRIDQEPGLYFKTPFIQSVTTLPKAQMFYDVAEAEINTKDKKRILLNHYAVWEIKNPKEMIQNARTLENAESKMDEFIFSIVRAELGRLNYDEIINDEKSSRGSLNDQITEKVNELLEQDRYGINVVDVRIKRIDLPTENEQSVYKRMISERESKAQEYLSMGDAQKQRIIAQTDREVKEMLARAQADAERIRASGEQEAARIYNETFSKDPEFYDFYRTLESYKKVIGEDTVVILPADSPYAKWLIGDTE</sequence>
<dbReference type="GO" id="GO:0006508">
    <property type="term" value="P:proteolysis"/>
    <property type="evidence" value="ECO:0007669"/>
    <property type="project" value="UniProtKB-KW"/>
</dbReference>
<organism evidence="9 10">
    <name type="scientific">Paranoxybacillus vitaminiphilus</name>
    <dbReference type="NCBI Taxonomy" id="581036"/>
    <lineage>
        <taxon>Bacteria</taxon>
        <taxon>Bacillati</taxon>
        <taxon>Bacillota</taxon>
        <taxon>Bacilli</taxon>
        <taxon>Bacillales</taxon>
        <taxon>Anoxybacillaceae</taxon>
        <taxon>Paranoxybacillus</taxon>
    </lineage>
</organism>
<dbReference type="AlphaFoldDB" id="A0A327YI24"/>
<dbReference type="InterPro" id="IPR010200">
    <property type="entry name" value="HflC"/>
</dbReference>
<dbReference type="Gene3D" id="3.30.479.30">
    <property type="entry name" value="Band 7 domain"/>
    <property type="match status" value="1"/>
</dbReference>
<comment type="function">
    <text evidence="6">HflC and HflK could regulate a protease.</text>
</comment>
<dbReference type="GO" id="GO:0016020">
    <property type="term" value="C:membrane"/>
    <property type="evidence" value="ECO:0007669"/>
    <property type="project" value="UniProtKB-SubCell"/>
</dbReference>
<protein>
    <recommendedName>
        <fullName evidence="6">Protein HflC</fullName>
    </recommendedName>
</protein>
<evidence type="ECO:0000313" key="10">
    <source>
        <dbReference type="Proteomes" id="UP000248555"/>
    </source>
</evidence>
<dbReference type="RefSeq" id="WP_245934747.1">
    <property type="nucleotide sequence ID" value="NZ_QLMH01000006.1"/>
</dbReference>
<dbReference type="SMART" id="SM00244">
    <property type="entry name" value="PHB"/>
    <property type="match status" value="1"/>
</dbReference>